<evidence type="ECO:0000256" key="2">
    <source>
        <dbReference type="SAM" id="MobiDB-lite"/>
    </source>
</evidence>
<dbReference type="EMBL" id="BKCJ010130874">
    <property type="protein sequence ID" value="GEX79959.1"/>
    <property type="molecule type" value="Genomic_DNA"/>
</dbReference>
<feature type="domain" description="Reverse transcriptase Ty1/copia-type" evidence="4">
    <location>
        <begin position="135"/>
        <end position="175"/>
    </location>
</feature>
<comment type="caution">
    <text evidence="5">The sequence shown here is derived from an EMBL/GenBank/DDBJ whole genome shotgun (WGS) entry which is preliminary data.</text>
</comment>
<feature type="transmembrane region" description="Helical" evidence="3">
    <location>
        <begin position="182"/>
        <end position="200"/>
    </location>
</feature>
<gene>
    <name evidence="5" type="ORF">Tci_351934</name>
</gene>
<dbReference type="Pfam" id="PF07727">
    <property type="entry name" value="RVT_2"/>
    <property type="match status" value="1"/>
</dbReference>
<evidence type="ECO:0000259" key="4">
    <source>
        <dbReference type="Pfam" id="PF07727"/>
    </source>
</evidence>
<name>A0A699HB76_TANCI</name>
<feature type="region of interest" description="Disordered" evidence="2">
    <location>
        <begin position="555"/>
        <end position="576"/>
    </location>
</feature>
<keyword evidence="3" id="KW-0472">Membrane</keyword>
<feature type="region of interest" description="Disordered" evidence="2">
    <location>
        <begin position="651"/>
        <end position="691"/>
    </location>
</feature>
<dbReference type="InterPro" id="IPR013103">
    <property type="entry name" value="RVT_2"/>
</dbReference>
<keyword evidence="3" id="KW-1133">Transmembrane helix</keyword>
<keyword evidence="1" id="KW-0175">Coiled coil</keyword>
<organism evidence="5">
    <name type="scientific">Tanacetum cinerariifolium</name>
    <name type="common">Dalmatian daisy</name>
    <name type="synonym">Chrysanthemum cinerariifolium</name>
    <dbReference type="NCBI Taxonomy" id="118510"/>
    <lineage>
        <taxon>Eukaryota</taxon>
        <taxon>Viridiplantae</taxon>
        <taxon>Streptophyta</taxon>
        <taxon>Embryophyta</taxon>
        <taxon>Tracheophyta</taxon>
        <taxon>Spermatophyta</taxon>
        <taxon>Magnoliopsida</taxon>
        <taxon>eudicotyledons</taxon>
        <taxon>Gunneridae</taxon>
        <taxon>Pentapetalae</taxon>
        <taxon>asterids</taxon>
        <taxon>campanulids</taxon>
        <taxon>Asterales</taxon>
        <taxon>Asteraceae</taxon>
        <taxon>Asteroideae</taxon>
        <taxon>Anthemideae</taxon>
        <taxon>Anthemidinae</taxon>
        <taxon>Tanacetum</taxon>
    </lineage>
</organism>
<keyword evidence="3" id="KW-0812">Transmembrane</keyword>
<feature type="compositionally biased region" description="Low complexity" evidence="2">
    <location>
        <begin position="272"/>
        <end position="285"/>
    </location>
</feature>
<feature type="coiled-coil region" evidence="1">
    <location>
        <begin position="381"/>
        <end position="429"/>
    </location>
</feature>
<evidence type="ECO:0000256" key="3">
    <source>
        <dbReference type="SAM" id="Phobius"/>
    </source>
</evidence>
<reference evidence="5" key="1">
    <citation type="journal article" date="2019" name="Sci. Rep.">
        <title>Draft genome of Tanacetum cinerariifolium, the natural source of mosquito coil.</title>
        <authorList>
            <person name="Yamashiro T."/>
            <person name="Shiraishi A."/>
            <person name="Satake H."/>
            <person name="Nakayama K."/>
        </authorList>
    </citation>
    <scope>NUCLEOTIDE SEQUENCE</scope>
</reference>
<evidence type="ECO:0000313" key="5">
    <source>
        <dbReference type="EMBL" id="GEX79959.1"/>
    </source>
</evidence>
<protein>
    <submittedName>
        <fullName evidence="5">Gag-Pol polyprotein</fullName>
    </submittedName>
</protein>
<proteinExistence type="predicted"/>
<accession>A0A699HB76</accession>
<feature type="compositionally biased region" description="Polar residues" evidence="2">
    <location>
        <begin position="323"/>
        <end position="333"/>
    </location>
</feature>
<evidence type="ECO:0000256" key="1">
    <source>
        <dbReference type="SAM" id="Coils"/>
    </source>
</evidence>
<sequence>MLSRISFHVLYGRGSLQLNTHTTPAPTCQVPTHAPTVTSPENMNQAEMYAENDQVVDDEFINIFYTLIKDHPLEQVIGNPSQSVRTRRQLESDGKMYMFALTMSRTKPKNIKEAMADSAWIESMQEELHQFDRLDNTVIRNKSRLVAKGYAQKEGVDFEESFAPVARLEAVRFLRTTTFLPLYHVSLFMLFMLCTVLYPFTERHAQPYFLSCFDTADAEGVDCLPNAAIFEQLTQIGKRFFGKETPLFLTMMVQAQEEMSEGLANPTDPHHTPTIIQPSTSQQQKTQKHRMPRRKVTEVPQPSDSIEHVADDTVNEEMDDSLATPNESSSQGTDSGGGPRCQEAMGDIVAQTMSERVSKFSNDSLLSGVNTPRSDEDSLKLKELIELCTTLQSRVLALEQTKATQANDIDSLKRRVKKLEKKQRSRTHKLKRLYKVGLTSRVESSDDNEDLGEDASKQGRISDIDADEGITLVSTRDDAEMFDADKDLHGEEVFVVQQDKNVVKKEVDATQVQVTTTATTSTISIDEVTLAQALAGLKHTKLKAKAKGIVFHEPEESTTTTTTAISKPKSQDKEKRRKLFAVKRAEEKRNRPPTQAQQRKIMCTYLKNMEGKKLTDLKNKSFDSIQKMFDRAFKRINTFVDFRTKLVEESSKKAEAEVMEQESSKRAGAELEQESFKKQKIDDDKETSELK</sequence>
<feature type="region of interest" description="Disordered" evidence="2">
    <location>
        <begin position="259"/>
        <end position="342"/>
    </location>
</feature>
<dbReference type="AlphaFoldDB" id="A0A699HB76"/>